<evidence type="ECO:0000313" key="3">
    <source>
        <dbReference type="EMBL" id="EKX46868.1"/>
    </source>
</evidence>
<feature type="chain" id="PRO_5008771238" description="LysM domain-containing protein" evidence="1">
    <location>
        <begin position="24"/>
        <end position="1143"/>
    </location>
</feature>
<reference evidence="3 5" key="1">
    <citation type="journal article" date="2012" name="Nature">
        <title>Algal genomes reveal evolutionary mosaicism and the fate of nucleomorphs.</title>
        <authorList>
            <consortium name="DOE Joint Genome Institute"/>
            <person name="Curtis B.A."/>
            <person name="Tanifuji G."/>
            <person name="Burki F."/>
            <person name="Gruber A."/>
            <person name="Irimia M."/>
            <person name="Maruyama S."/>
            <person name="Arias M.C."/>
            <person name="Ball S.G."/>
            <person name="Gile G.H."/>
            <person name="Hirakawa Y."/>
            <person name="Hopkins J.F."/>
            <person name="Kuo A."/>
            <person name="Rensing S.A."/>
            <person name="Schmutz J."/>
            <person name="Symeonidi A."/>
            <person name="Elias M."/>
            <person name="Eveleigh R.J."/>
            <person name="Herman E.K."/>
            <person name="Klute M.J."/>
            <person name="Nakayama T."/>
            <person name="Obornik M."/>
            <person name="Reyes-Prieto A."/>
            <person name="Armbrust E.V."/>
            <person name="Aves S.J."/>
            <person name="Beiko R.G."/>
            <person name="Coutinho P."/>
            <person name="Dacks J.B."/>
            <person name="Durnford D.G."/>
            <person name="Fast N.M."/>
            <person name="Green B.R."/>
            <person name="Grisdale C.J."/>
            <person name="Hempel F."/>
            <person name="Henrissat B."/>
            <person name="Hoppner M.P."/>
            <person name="Ishida K."/>
            <person name="Kim E."/>
            <person name="Koreny L."/>
            <person name="Kroth P.G."/>
            <person name="Liu Y."/>
            <person name="Malik S.B."/>
            <person name="Maier U.G."/>
            <person name="McRose D."/>
            <person name="Mock T."/>
            <person name="Neilson J.A."/>
            <person name="Onodera N.T."/>
            <person name="Poole A.M."/>
            <person name="Pritham E.J."/>
            <person name="Richards T.A."/>
            <person name="Rocap G."/>
            <person name="Roy S.W."/>
            <person name="Sarai C."/>
            <person name="Schaack S."/>
            <person name="Shirato S."/>
            <person name="Slamovits C.H."/>
            <person name="Spencer D.F."/>
            <person name="Suzuki S."/>
            <person name="Worden A.Z."/>
            <person name="Zauner S."/>
            <person name="Barry K."/>
            <person name="Bell C."/>
            <person name="Bharti A.K."/>
            <person name="Crow J.A."/>
            <person name="Grimwood J."/>
            <person name="Kramer R."/>
            <person name="Lindquist E."/>
            <person name="Lucas S."/>
            <person name="Salamov A."/>
            <person name="McFadden G.I."/>
            <person name="Lane C.E."/>
            <person name="Keeling P.J."/>
            <person name="Gray M.W."/>
            <person name="Grigoriev I.V."/>
            <person name="Archibald J.M."/>
        </authorList>
    </citation>
    <scope>NUCLEOTIDE SEQUENCE</scope>
    <source>
        <strain evidence="3 5">CCMP2712</strain>
    </source>
</reference>
<feature type="domain" description="LysM" evidence="2">
    <location>
        <begin position="1093"/>
        <end position="1137"/>
    </location>
</feature>
<evidence type="ECO:0000313" key="4">
    <source>
        <dbReference type="EnsemblProtists" id="EKX46868"/>
    </source>
</evidence>
<name>L1JEC0_GUITC</name>
<gene>
    <name evidence="3" type="ORF">GUITHDRAFT_137863</name>
</gene>
<dbReference type="EnsemblProtists" id="EKX46868">
    <property type="protein sequence ID" value="EKX46868"/>
    <property type="gene ID" value="GUITHDRAFT_137863"/>
</dbReference>
<dbReference type="PROSITE" id="PS51257">
    <property type="entry name" value="PROKAR_LIPOPROTEIN"/>
    <property type="match status" value="1"/>
</dbReference>
<dbReference type="Pfam" id="PF01476">
    <property type="entry name" value="LysM"/>
    <property type="match status" value="1"/>
</dbReference>
<dbReference type="GeneID" id="17303618"/>
<dbReference type="InterPro" id="IPR036779">
    <property type="entry name" value="LysM_dom_sf"/>
</dbReference>
<evidence type="ECO:0000259" key="2">
    <source>
        <dbReference type="Pfam" id="PF01476"/>
    </source>
</evidence>
<keyword evidence="1" id="KW-0732">Signal</keyword>
<keyword evidence="5" id="KW-1185">Reference proteome</keyword>
<reference evidence="4" key="3">
    <citation type="submission" date="2015-06" db="UniProtKB">
        <authorList>
            <consortium name="EnsemblProtists"/>
        </authorList>
    </citation>
    <scope>IDENTIFICATION</scope>
</reference>
<sequence length="1143" mass="125111">MRCWPSSGLAAVILACLLGTCQGQTYRFCEIEWKTCYRSNTKDFTGGFYDPLFPSVCKEARSNPRSIGVSLHCSWAILSDDTTIMLQTVATDVQTYNNTGGAVKDLRQGLKAPLYKGSLSGDGPQRYRRIGWYHGLGDATYMPGLELAQGVVSCPVSPCSAGANDFYIFQITRISEPKAQSSTNPFDRRVFARYSFQVDFPSGGDYTVYFEGCCRQQAEGAVATNGDYLVQNNPLWPFHVRAAVTVPSTGSVPLYKSSIRWNMPDVTVLRSASPQTENSACASTICLSSSCYRSFTLQAYHQEASYPIYYRLGTIREMGAYKCYSGTAPPSVLQRYDSARCTLTEVQATSTSSLPVRIRGDQFDFDVNREGTFQVTVVAYTYISGKEMGVTVDFLVKILAPGTSNWHAPKFAFPLTTTNVNSVQIQCGENQWIFNSTTPTFKVYFQNDVNTKPAECIETGQRLRYIAPSTDLPKGVSYTQHVESNLNYIEIAWRPQCEDLSQVGLFQFCFEAEDTVDVGSAASFKALRSSPSCFFVYSRPPLPNPSPSFISPTKYLDCSETCCECCGLENCACTNNKCCNREFAKAGTLYQFPVHAHDSYLPEALNVKFTVAGPTLDKYPRDVYPPVGESDKYSCGDSSYDTCTSSYTATSGRNDVLNALEWDLMKMYPFKCANSSLQCSGPSDTSCPNAVPCIESSSTNFVGPLKVCYQVTEQLRVGVDGALWLQTYGIPPNNDTCKICFSLAIASSPFFLDSETSNSGVQGEGTQPNGRIFTVLLGSTLTIQLLATINNAGQDVMIAMLSDPGAPLGSFMTPQETIPRVSPYNNLAYRRYYNYTAQVGQEDTQISICFQAYAGNGMTSLPRCFYIQVSGPDIAMSISNLCPAGSPCPPMSNFANVTVGCEYALSISAASPNFGIKVMEELMPVCDECGASVVPCQGLNPSEQCCGNGVCDGFESGSNCPADCPADDIQFVQTVVGSATNSWKNEAQFSWIPSRGMEGRDILRCFLARPTISGFDPAKLGPNDPSIDVFSKRYCILYSVERCRYCVPHASTLSTLVARYDFQINWLRVYNSNPMVNPDRLSAGDKFVIGPKYLVQPGDTLVTIAAMAQMTLKSLFSLNPDLVYQNQTVLPVGHPVCLQLCGA</sequence>
<protein>
    <recommendedName>
        <fullName evidence="2">LysM domain-containing protein</fullName>
    </recommendedName>
</protein>
<dbReference type="Gene3D" id="3.10.350.10">
    <property type="entry name" value="LysM domain"/>
    <property type="match status" value="1"/>
</dbReference>
<dbReference type="CDD" id="cd00118">
    <property type="entry name" value="LysM"/>
    <property type="match status" value="1"/>
</dbReference>
<dbReference type="PaxDb" id="55529-EKX46868"/>
<dbReference type="Proteomes" id="UP000011087">
    <property type="component" value="Unassembled WGS sequence"/>
</dbReference>
<dbReference type="AlphaFoldDB" id="L1JEC0"/>
<dbReference type="KEGG" id="gtt:GUITHDRAFT_137863"/>
<organism evidence="3">
    <name type="scientific">Guillardia theta (strain CCMP2712)</name>
    <name type="common">Cryptophyte</name>
    <dbReference type="NCBI Taxonomy" id="905079"/>
    <lineage>
        <taxon>Eukaryota</taxon>
        <taxon>Cryptophyceae</taxon>
        <taxon>Pyrenomonadales</taxon>
        <taxon>Geminigeraceae</taxon>
        <taxon>Guillardia</taxon>
    </lineage>
</organism>
<feature type="signal peptide" evidence="1">
    <location>
        <begin position="1"/>
        <end position="23"/>
    </location>
</feature>
<dbReference type="SUPFAM" id="SSF54106">
    <property type="entry name" value="LysM domain"/>
    <property type="match status" value="1"/>
</dbReference>
<reference evidence="5" key="2">
    <citation type="submission" date="2012-11" db="EMBL/GenBank/DDBJ databases">
        <authorList>
            <person name="Kuo A."/>
            <person name="Curtis B.A."/>
            <person name="Tanifuji G."/>
            <person name="Burki F."/>
            <person name="Gruber A."/>
            <person name="Irimia M."/>
            <person name="Maruyama S."/>
            <person name="Arias M.C."/>
            <person name="Ball S.G."/>
            <person name="Gile G.H."/>
            <person name="Hirakawa Y."/>
            <person name="Hopkins J.F."/>
            <person name="Rensing S.A."/>
            <person name="Schmutz J."/>
            <person name="Symeonidi A."/>
            <person name="Elias M."/>
            <person name="Eveleigh R.J."/>
            <person name="Herman E.K."/>
            <person name="Klute M.J."/>
            <person name="Nakayama T."/>
            <person name="Obornik M."/>
            <person name="Reyes-Prieto A."/>
            <person name="Armbrust E.V."/>
            <person name="Aves S.J."/>
            <person name="Beiko R.G."/>
            <person name="Coutinho P."/>
            <person name="Dacks J.B."/>
            <person name="Durnford D.G."/>
            <person name="Fast N.M."/>
            <person name="Green B.R."/>
            <person name="Grisdale C."/>
            <person name="Hempe F."/>
            <person name="Henrissat B."/>
            <person name="Hoppner M.P."/>
            <person name="Ishida K.-I."/>
            <person name="Kim E."/>
            <person name="Koreny L."/>
            <person name="Kroth P.G."/>
            <person name="Liu Y."/>
            <person name="Malik S.-B."/>
            <person name="Maier U.G."/>
            <person name="McRose D."/>
            <person name="Mock T."/>
            <person name="Neilson J.A."/>
            <person name="Onodera N.T."/>
            <person name="Poole A.M."/>
            <person name="Pritham E.J."/>
            <person name="Richards T.A."/>
            <person name="Rocap G."/>
            <person name="Roy S.W."/>
            <person name="Sarai C."/>
            <person name="Schaack S."/>
            <person name="Shirato S."/>
            <person name="Slamovits C.H."/>
            <person name="Spencer D.F."/>
            <person name="Suzuki S."/>
            <person name="Worden A.Z."/>
            <person name="Zauner S."/>
            <person name="Barry K."/>
            <person name="Bell C."/>
            <person name="Bharti A.K."/>
            <person name="Crow J.A."/>
            <person name="Grimwood J."/>
            <person name="Kramer R."/>
            <person name="Lindquist E."/>
            <person name="Lucas S."/>
            <person name="Salamov A."/>
            <person name="McFadden G.I."/>
            <person name="Lane C.E."/>
            <person name="Keeling P.J."/>
            <person name="Gray M.W."/>
            <person name="Grigoriev I.V."/>
            <person name="Archibald J.M."/>
        </authorList>
    </citation>
    <scope>NUCLEOTIDE SEQUENCE</scope>
    <source>
        <strain evidence="5">CCMP2712</strain>
    </source>
</reference>
<dbReference type="InterPro" id="IPR018392">
    <property type="entry name" value="LysM"/>
</dbReference>
<evidence type="ECO:0000313" key="5">
    <source>
        <dbReference type="Proteomes" id="UP000011087"/>
    </source>
</evidence>
<dbReference type="HOGENOM" id="CLU_277499_0_0_1"/>
<evidence type="ECO:0000256" key="1">
    <source>
        <dbReference type="SAM" id="SignalP"/>
    </source>
</evidence>
<accession>L1JEC0</accession>
<dbReference type="EMBL" id="JH992992">
    <property type="protein sequence ID" value="EKX46868.1"/>
    <property type="molecule type" value="Genomic_DNA"/>
</dbReference>
<dbReference type="RefSeq" id="XP_005833848.1">
    <property type="nucleotide sequence ID" value="XM_005833791.1"/>
</dbReference>
<proteinExistence type="predicted"/>